<feature type="region of interest" description="Disordered" evidence="1">
    <location>
        <begin position="1"/>
        <end position="205"/>
    </location>
</feature>
<feature type="compositionally biased region" description="Low complexity" evidence="1">
    <location>
        <begin position="73"/>
        <end position="83"/>
    </location>
</feature>
<organism evidence="2 3">
    <name type="scientific">Phycomyces blakesleeanus (strain ATCC 8743b / DSM 1359 / FGSC 10004 / NBRC 33097 / NRRL 1555)</name>
    <dbReference type="NCBI Taxonomy" id="763407"/>
    <lineage>
        <taxon>Eukaryota</taxon>
        <taxon>Fungi</taxon>
        <taxon>Fungi incertae sedis</taxon>
        <taxon>Mucoromycota</taxon>
        <taxon>Mucoromycotina</taxon>
        <taxon>Mucoromycetes</taxon>
        <taxon>Mucorales</taxon>
        <taxon>Phycomycetaceae</taxon>
        <taxon>Phycomyces</taxon>
    </lineage>
</organism>
<feature type="compositionally biased region" description="Basic and acidic residues" evidence="1">
    <location>
        <begin position="174"/>
        <end position="188"/>
    </location>
</feature>
<sequence length="205" mass="22609">MSERQNRFEIIDGQKVEIDKLGNVKPVEEEVGEPKTRHEKRAAQPRTAVSPPDIRRGRDRGVDAPSAHETTDSTPVSVSSHKSSPPHEKGHHESSGYHPHGRPTESFGNLGYGTTEKKVKQGWGDLVESELNVAVEPQDPKDPASAGSPLPKGNDDADDGKVETLDEYQASQHKLPEKFRKPEPRPPIEDPSDPLVKNAVPFKRD</sequence>
<dbReference type="OrthoDB" id="2281054at2759"/>
<protein>
    <submittedName>
        <fullName evidence="2">Uncharacterized protein</fullName>
    </submittedName>
</protein>
<reference evidence="3" key="1">
    <citation type="submission" date="2015-06" db="EMBL/GenBank/DDBJ databases">
        <title>Expansion of signal transduction pathways in fungi by whole-genome duplication.</title>
        <authorList>
            <consortium name="DOE Joint Genome Institute"/>
            <person name="Corrochano L.M."/>
            <person name="Kuo A."/>
            <person name="Marcet-Houben M."/>
            <person name="Polaino S."/>
            <person name="Salamov A."/>
            <person name="Villalobos J.M."/>
            <person name="Alvarez M.I."/>
            <person name="Avalos J."/>
            <person name="Benito E.P."/>
            <person name="Benoit I."/>
            <person name="Burger G."/>
            <person name="Camino L.P."/>
            <person name="Canovas D."/>
            <person name="Cerda-Olmedo E."/>
            <person name="Cheng J.-F."/>
            <person name="Dominguez A."/>
            <person name="Elias M."/>
            <person name="Eslava A.P."/>
            <person name="Glaser F."/>
            <person name="Grimwood J."/>
            <person name="Gutierrez G."/>
            <person name="Heitman J."/>
            <person name="Henrissat B."/>
            <person name="Iturriaga E.A."/>
            <person name="Lang B.F."/>
            <person name="Lavin J.L."/>
            <person name="Lee S."/>
            <person name="Li W."/>
            <person name="Lindquist E."/>
            <person name="Lopez-Garcia S."/>
            <person name="Luque E.M."/>
            <person name="Marcos A.T."/>
            <person name="Martin J."/>
            <person name="McCluskey K."/>
            <person name="Medina H.R."/>
            <person name="Miralles-Duran A."/>
            <person name="Miyazaki A."/>
            <person name="Munoz-Torres E."/>
            <person name="Oguiza J.A."/>
            <person name="Ohm R."/>
            <person name="Olmedo M."/>
            <person name="Orejas M."/>
            <person name="Ortiz-Castellanos L."/>
            <person name="Pisabarro A.G."/>
            <person name="Rodriguez-Romero J."/>
            <person name="Ruiz-Herrera J."/>
            <person name="Ruiz-Vazquez R."/>
            <person name="Sanz C."/>
            <person name="Schackwitz W."/>
            <person name="Schmutz J."/>
            <person name="Shahriari M."/>
            <person name="Shelest E."/>
            <person name="Silva-Franco F."/>
            <person name="Soanes D."/>
            <person name="Syed K."/>
            <person name="Tagua V.G."/>
            <person name="Talbot N.J."/>
            <person name="Thon M."/>
            <person name="De vries R.P."/>
            <person name="Wiebenga A."/>
            <person name="Yadav J.S."/>
            <person name="Braun E.L."/>
            <person name="Baker S."/>
            <person name="Garre V."/>
            <person name="Horwitz B."/>
            <person name="Torres-Martinez S."/>
            <person name="Idnurm A."/>
            <person name="Herrera-Estrella A."/>
            <person name="Gabaldon T."/>
            <person name="Grigoriev I.V."/>
        </authorList>
    </citation>
    <scope>NUCLEOTIDE SEQUENCE [LARGE SCALE GENOMIC DNA]</scope>
    <source>
        <strain evidence="3">NRRL 1555(-)</strain>
    </source>
</reference>
<feature type="compositionally biased region" description="Basic and acidic residues" evidence="1">
    <location>
        <begin position="153"/>
        <end position="164"/>
    </location>
</feature>
<feature type="compositionally biased region" description="Basic and acidic residues" evidence="1">
    <location>
        <begin position="1"/>
        <end position="36"/>
    </location>
</feature>
<evidence type="ECO:0000313" key="2">
    <source>
        <dbReference type="EMBL" id="OAD68692.1"/>
    </source>
</evidence>
<dbReference type="VEuPathDB" id="FungiDB:PHYBLDRAFT_183164"/>
<dbReference type="InParanoid" id="A0A162THS8"/>
<feature type="compositionally biased region" description="Basic and acidic residues" evidence="1">
    <location>
        <begin position="53"/>
        <end position="62"/>
    </location>
</feature>
<dbReference type="RefSeq" id="XP_018286732.1">
    <property type="nucleotide sequence ID" value="XM_018438726.1"/>
</dbReference>
<dbReference type="STRING" id="763407.A0A162THS8"/>
<feature type="compositionally biased region" description="Basic and acidic residues" evidence="1">
    <location>
        <begin position="85"/>
        <end position="95"/>
    </location>
</feature>
<dbReference type="EMBL" id="KV440994">
    <property type="protein sequence ID" value="OAD68692.1"/>
    <property type="molecule type" value="Genomic_DNA"/>
</dbReference>
<proteinExistence type="predicted"/>
<evidence type="ECO:0000313" key="3">
    <source>
        <dbReference type="Proteomes" id="UP000077315"/>
    </source>
</evidence>
<accession>A0A162THS8</accession>
<gene>
    <name evidence="2" type="ORF">PHYBLDRAFT_183164</name>
</gene>
<name>A0A162THS8_PHYB8</name>
<dbReference type="Proteomes" id="UP000077315">
    <property type="component" value="Unassembled WGS sequence"/>
</dbReference>
<dbReference type="GeneID" id="28999632"/>
<evidence type="ECO:0000256" key="1">
    <source>
        <dbReference type="SAM" id="MobiDB-lite"/>
    </source>
</evidence>
<dbReference type="AlphaFoldDB" id="A0A162THS8"/>
<keyword evidence="3" id="KW-1185">Reference proteome</keyword>